<dbReference type="AlphaFoldDB" id="A0A6J7BQ97"/>
<name>A0A6J7BQ97_9ZZZZ</name>
<dbReference type="PANTHER" id="PTHR14741">
    <property type="entry name" value="S-ADENOSYLMETHIONINE-DEPENDENT METHYLTRANSFERASE RELATED"/>
    <property type="match status" value="1"/>
</dbReference>
<dbReference type="CDD" id="cd02440">
    <property type="entry name" value="AdoMet_MTases"/>
    <property type="match status" value="1"/>
</dbReference>
<feature type="domain" description="Methyltransferase" evidence="1">
    <location>
        <begin position="116"/>
        <end position="187"/>
    </location>
</feature>
<evidence type="ECO:0000259" key="2">
    <source>
        <dbReference type="Pfam" id="PF18096"/>
    </source>
</evidence>
<organism evidence="3">
    <name type="scientific">freshwater metagenome</name>
    <dbReference type="NCBI Taxonomy" id="449393"/>
    <lineage>
        <taxon>unclassified sequences</taxon>
        <taxon>metagenomes</taxon>
        <taxon>ecological metagenomes</taxon>
    </lineage>
</organism>
<evidence type="ECO:0000313" key="3">
    <source>
        <dbReference type="EMBL" id="CAB4847907.1"/>
    </source>
</evidence>
<dbReference type="PANTHER" id="PTHR14741:SF32">
    <property type="entry name" value="TRIMETHYLGUANOSINE SYNTHASE"/>
    <property type="match status" value="1"/>
</dbReference>
<gene>
    <name evidence="3" type="ORF">UFOPK3268_00516</name>
</gene>
<dbReference type="Pfam" id="PF13649">
    <property type="entry name" value="Methyltransf_25"/>
    <property type="match status" value="1"/>
</dbReference>
<dbReference type="InterPro" id="IPR041497">
    <property type="entry name" value="Thump-like"/>
</dbReference>
<reference evidence="3" key="1">
    <citation type="submission" date="2020-05" db="EMBL/GenBank/DDBJ databases">
        <authorList>
            <person name="Chiriac C."/>
            <person name="Salcher M."/>
            <person name="Ghai R."/>
            <person name="Kavagutti S V."/>
        </authorList>
    </citation>
    <scope>NUCLEOTIDE SEQUENCE</scope>
</reference>
<dbReference type="SUPFAM" id="SSF53335">
    <property type="entry name" value="S-adenosyl-L-methionine-dependent methyltransferases"/>
    <property type="match status" value="1"/>
</dbReference>
<protein>
    <submittedName>
        <fullName evidence="3">Unannotated protein</fullName>
    </submittedName>
</protein>
<feature type="domain" description="THUMP-like" evidence="2">
    <location>
        <begin position="357"/>
        <end position="427"/>
    </location>
</feature>
<accession>A0A6J7BQ97</accession>
<dbReference type="GO" id="GO:0036261">
    <property type="term" value="P:7-methylguanosine cap hypermethylation"/>
    <property type="evidence" value="ECO:0007669"/>
    <property type="project" value="InterPro"/>
</dbReference>
<dbReference type="InterPro" id="IPR029063">
    <property type="entry name" value="SAM-dependent_MTases_sf"/>
</dbReference>
<dbReference type="GO" id="GO:0008168">
    <property type="term" value="F:methyltransferase activity"/>
    <property type="evidence" value="ECO:0007669"/>
    <property type="project" value="InterPro"/>
</dbReference>
<dbReference type="Pfam" id="PF18096">
    <property type="entry name" value="Thump_like"/>
    <property type="match status" value="1"/>
</dbReference>
<evidence type="ECO:0000259" key="1">
    <source>
        <dbReference type="Pfam" id="PF13649"/>
    </source>
</evidence>
<sequence>MDPSVVDALRSAEGRALLTDATAHDNDAHGRAAAGDARAIDPLKAASSLRRAHPGANPSLVSAALSQVRMRRRARPRLGDIVDSLLMTDDGSEQATRTVAAELRAVRYLGSGATHVADLGCGIGLDSIAFARMGLTVTAVESDPLTAALAAANVEELGLADRVRVIVGDVTDDTVLATVLASADAVFVDPARRDPASRNEGRSARVTDPESWSPRWSWVAGVAARVPRTAAKVAPGMPHELTPVGGCATWTSVDGDLVEAEFAWPAMDSAGNNSVRRRALIVRKGEPTSLTSTIDLLDQAPPPVGDIGSWLLEPDDAVIRSGLVSDLAALLGGRLLDPRVAYITTDTDPGPSPLAAHFRVELALPLHIGRLRDALRERGVGRVVIKKRAIGQDPDDIRRVLALPPGPHTAVVLITRIGDDPWAFVCDIR</sequence>
<proteinExistence type="predicted"/>
<dbReference type="InterPro" id="IPR041698">
    <property type="entry name" value="Methyltransf_25"/>
</dbReference>
<dbReference type="EMBL" id="CAFBIZ010000047">
    <property type="protein sequence ID" value="CAB4847907.1"/>
    <property type="molecule type" value="Genomic_DNA"/>
</dbReference>
<dbReference type="Gene3D" id="3.40.50.150">
    <property type="entry name" value="Vaccinia Virus protein VP39"/>
    <property type="match status" value="1"/>
</dbReference>